<comment type="caution">
    <text evidence="4">The sequence shown here is derived from an EMBL/GenBank/DDBJ whole genome shotgun (WGS) entry which is preliminary data.</text>
</comment>
<dbReference type="CDD" id="cd00167">
    <property type="entry name" value="SANT"/>
    <property type="match status" value="1"/>
</dbReference>
<evidence type="ECO:0000256" key="1">
    <source>
        <dbReference type="SAM" id="Coils"/>
    </source>
</evidence>
<feature type="compositionally biased region" description="Low complexity" evidence="2">
    <location>
        <begin position="75"/>
        <end position="95"/>
    </location>
</feature>
<feature type="region of interest" description="Disordered" evidence="2">
    <location>
        <begin position="163"/>
        <end position="225"/>
    </location>
</feature>
<evidence type="ECO:0000313" key="4">
    <source>
        <dbReference type="EMBL" id="KAJ5066231.1"/>
    </source>
</evidence>
<dbReference type="InterPro" id="IPR001005">
    <property type="entry name" value="SANT/Myb"/>
</dbReference>
<feature type="domain" description="Myb-like" evidence="3">
    <location>
        <begin position="336"/>
        <end position="385"/>
    </location>
</feature>
<evidence type="ECO:0000256" key="2">
    <source>
        <dbReference type="SAM" id="MobiDB-lite"/>
    </source>
</evidence>
<evidence type="ECO:0000259" key="3">
    <source>
        <dbReference type="SMART" id="SM00717"/>
    </source>
</evidence>
<keyword evidence="1" id="KW-0175">Coiled coil</keyword>
<dbReference type="SUPFAM" id="SSF46689">
    <property type="entry name" value="Homeodomain-like"/>
    <property type="match status" value="1"/>
</dbReference>
<sequence length="431" mass="51105">MSFLIENPNFDLIDLDDPIEENIPSFGHSQDIVFNDVFHDFDIENFSYVNINPIQDFELTINHFSFEFEPKQKQKQIQNNQNQNQNQNNENQNNENQEERQIKTKTNPMKIPTQTSKTFSHSPFKLNNSLEQFDKPISFESEVTDALQFFQTVEKIDFIFRETEENPTKTETETPNEPNNKWQEESIKIKTTRSLISKKRSKRKPKDDESSQNNESSFYNMTNNDKQNIKKQRTILIKTKSKVKHSTKTEGKQVKSERAYILQCAGKFGIRRLQPFWDSLQSRKIIPQKVEMAKTKNLENEKNLENIKNLENAKNSEKKKKRTRFIKSKQATKHFHEVNWHDEEVSMLREYVVAFGRNWKKISSLLGNTKSPTQIKALYYKRRIDVFADLLGLDEIAINEDDAEIQQRQIGGKWIRRRKEGEERQNKRKFK</sequence>
<dbReference type="Pfam" id="PF00249">
    <property type="entry name" value="Myb_DNA-binding"/>
    <property type="match status" value="1"/>
</dbReference>
<proteinExistence type="predicted"/>
<dbReference type="InterPro" id="IPR009057">
    <property type="entry name" value="Homeodomain-like_sf"/>
</dbReference>
<accession>A0A9Q0L540</accession>
<dbReference type="Gene3D" id="1.10.10.60">
    <property type="entry name" value="Homeodomain-like"/>
    <property type="match status" value="1"/>
</dbReference>
<evidence type="ECO:0000313" key="5">
    <source>
        <dbReference type="Proteomes" id="UP001149090"/>
    </source>
</evidence>
<reference evidence="4" key="1">
    <citation type="submission" date="2022-10" db="EMBL/GenBank/DDBJ databases">
        <title>Novel sulphate-reducing endosymbionts in the free-living metamonad Anaeramoeba.</title>
        <authorList>
            <person name="Jerlstrom-Hultqvist J."/>
            <person name="Cepicka I."/>
            <person name="Gallot-Lavallee L."/>
            <person name="Salas-Leiva D."/>
            <person name="Curtis B.A."/>
            <person name="Zahonova K."/>
            <person name="Pipaliya S."/>
            <person name="Dacks J."/>
            <person name="Roger A.J."/>
        </authorList>
    </citation>
    <scope>NUCLEOTIDE SEQUENCE</scope>
    <source>
        <strain evidence="4">BMAN</strain>
    </source>
</reference>
<name>A0A9Q0L540_ANAIG</name>
<dbReference type="AlphaFoldDB" id="A0A9Q0L540"/>
<feature type="compositionally biased region" description="Polar residues" evidence="2">
    <location>
        <begin position="212"/>
        <end position="225"/>
    </location>
</feature>
<feature type="region of interest" description="Disordered" evidence="2">
    <location>
        <begin position="71"/>
        <end position="123"/>
    </location>
</feature>
<dbReference type="Proteomes" id="UP001149090">
    <property type="component" value="Unassembled WGS sequence"/>
</dbReference>
<feature type="compositionally biased region" description="Basic and acidic residues" evidence="2">
    <location>
        <begin position="163"/>
        <end position="172"/>
    </location>
</feature>
<feature type="coiled-coil region" evidence="1">
    <location>
        <begin position="293"/>
        <end position="320"/>
    </location>
</feature>
<keyword evidence="5" id="KW-1185">Reference proteome</keyword>
<protein>
    <submittedName>
        <fullName evidence="4">Slingshot protein phosphatase</fullName>
    </submittedName>
</protein>
<gene>
    <name evidence="4" type="ORF">M0811_03564</name>
</gene>
<dbReference type="EMBL" id="JAPDFW010000147">
    <property type="protein sequence ID" value="KAJ5066231.1"/>
    <property type="molecule type" value="Genomic_DNA"/>
</dbReference>
<feature type="compositionally biased region" description="Polar residues" evidence="2">
    <location>
        <begin position="104"/>
        <end position="123"/>
    </location>
</feature>
<dbReference type="SMART" id="SM00717">
    <property type="entry name" value="SANT"/>
    <property type="match status" value="1"/>
</dbReference>
<organism evidence="4 5">
    <name type="scientific">Anaeramoeba ignava</name>
    <name type="common">Anaerobic marine amoeba</name>
    <dbReference type="NCBI Taxonomy" id="1746090"/>
    <lineage>
        <taxon>Eukaryota</taxon>
        <taxon>Metamonada</taxon>
        <taxon>Anaeramoebidae</taxon>
        <taxon>Anaeramoeba</taxon>
    </lineage>
</organism>